<proteinExistence type="predicted"/>
<accession>A0A7M2X451</accession>
<evidence type="ECO:0000313" key="2">
    <source>
        <dbReference type="Proteomes" id="UP000593765"/>
    </source>
</evidence>
<protein>
    <submittedName>
        <fullName evidence="1">Uncharacterized protein</fullName>
    </submittedName>
</protein>
<dbReference type="Proteomes" id="UP000593765">
    <property type="component" value="Chromosome"/>
</dbReference>
<dbReference type="Gene3D" id="3.20.20.80">
    <property type="entry name" value="Glycosidases"/>
    <property type="match status" value="1"/>
</dbReference>
<gene>
    <name evidence="1" type="ORF">IPV69_25220</name>
</gene>
<dbReference type="AlphaFoldDB" id="A0A7M2X451"/>
<evidence type="ECO:0000313" key="1">
    <source>
        <dbReference type="EMBL" id="QOV92547.1"/>
    </source>
</evidence>
<name>A0A7M2X451_9BACT</name>
<dbReference type="InterPro" id="IPR017853">
    <property type="entry name" value="GH"/>
</dbReference>
<dbReference type="SUPFAM" id="SSF51445">
    <property type="entry name" value="(Trans)glycosidases"/>
    <property type="match status" value="1"/>
</dbReference>
<dbReference type="KEGG" id="hbs:IPV69_25220"/>
<sequence>MDGRAFHINGKPTYAGRTWEGKKIEGLLMNSRMVQATFDDENPETRKLWAYADGSFDADRNTNEFIAAMPEWRRHGLLGIGLNLQGGSPQGYSKDQPWVNSAFDFNTGALKPAYMARVGRILDKADELGMVPIVGLFYFGQSPRLKDEQTVIAATDAATDWLIDKGYTNVLVEIANECNVKHTHEIIRPARAHELIERVQQRSKGKLKTPAGRLLVSTSYGGGTLPGENVAKVADFLLLHGNGIKEPAKAADLVRRTRALKAYRDQPIFYNEDDHFDFDKPVNNFTAATGEYAGWGYFDYRLKGETAFEEGYQSVPVSWGITSERKEGFFGLLKRMTQGTP</sequence>
<dbReference type="EMBL" id="CP063458">
    <property type="protein sequence ID" value="QOV92547.1"/>
    <property type="molecule type" value="Genomic_DNA"/>
</dbReference>
<reference evidence="1 2" key="1">
    <citation type="submission" date="2020-10" db="EMBL/GenBank/DDBJ databases">
        <title>Wide distribution of Phycisphaera-like planctomycetes from WD2101 soil group in peatlands and genome analysis of the first cultivated representative.</title>
        <authorList>
            <person name="Dedysh S.N."/>
            <person name="Beletsky A.V."/>
            <person name="Ivanova A."/>
            <person name="Kulichevskaya I.S."/>
            <person name="Suzina N.E."/>
            <person name="Philippov D.A."/>
            <person name="Rakitin A.L."/>
            <person name="Mardanov A.V."/>
            <person name="Ravin N.V."/>
        </authorList>
    </citation>
    <scope>NUCLEOTIDE SEQUENCE [LARGE SCALE GENOMIC DNA]</scope>
    <source>
        <strain evidence="1 2">M1803</strain>
    </source>
</reference>
<keyword evidence="2" id="KW-1185">Reference proteome</keyword>
<organism evidence="1 2">
    <name type="scientific">Humisphaera borealis</name>
    <dbReference type="NCBI Taxonomy" id="2807512"/>
    <lineage>
        <taxon>Bacteria</taxon>
        <taxon>Pseudomonadati</taxon>
        <taxon>Planctomycetota</taxon>
        <taxon>Phycisphaerae</taxon>
        <taxon>Tepidisphaerales</taxon>
        <taxon>Tepidisphaeraceae</taxon>
        <taxon>Humisphaera</taxon>
    </lineage>
</organism>